<keyword evidence="1" id="KW-0472">Membrane</keyword>
<organism evidence="2 3">
    <name type="scientific">Camellia sinensis</name>
    <name type="common">Tea plant</name>
    <name type="synonym">Thea sinensis</name>
    <dbReference type="NCBI Taxonomy" id="4442"/>
    <lineage>
        <taxon>Eukaryota</taxon>
        <taxon>Viridiplantae</taxon>
        <taxon>Streptophyta</taxon>
        <taxon>Embryophyta</taxon>
        <taxon>Tracheophyta</taxon>
        <taxon>Spermatophyta</taxon>
        <taxon>Magnoliopsida</taxon>
        <taxon>eudicotyledons</taxon>
        <taxon>Gunneridae</taxon>
        <taxon>Pentapetalae</taxon>
        <taxon>asterids</taxon>
        <taxon>Ericales</taxon>
        <taxon>Theaceae</taxon>
        <taxon>Camellia</taxon>
    </lineage>
</organism>
<evidence type="ECO:0000313" key="3">
    <source>
        <dbReference type="Proteomes" id="UP000593564"/>
    </source>
</evidence>
<dbReference type="EMBL" id="JACBKZ010000005">
    <property type="protein sequence ID" value="KAF5949998.1"/>
    <property type="molecule type" value="Genomic_DNA"/>
</dbReference>
<keyword evidence="1" id="KW-0812">Transmembrane</keyword>
<dbReference type="Proteomes" id="UP000593564">
    <property type="component" value="Unassembled WGS sequence"/>
</dbReference>
<proteinExistence type="predicted"/>
<evidence type="ECO:0000256" key="1">
    <source>
        <dbReference type="SAM" id="Phobius"/>
    </source>
</evidence>
<keyword evidence="1" id="KW-1133">Transmembrane helix</keyword>
<accession>A0A7J7HDN5</accession>
<evidence type="ECO:0000313" key="2">
    <source>
        <dbReference type="EMBL" id="KAF5949998.1"/>
    </source>
</evidence>
<reference evidence="3" key="1">
    <citation type="journal article" date="2020" name="Nat. Commun.">
        <title>Genome assembly of wild tea tree DASZ reveals pedigree and selection history of tea varieties.</title>
        <authorList>
            <person name="Zhang W."/>
            <person name="Zhang Y."/>
            <person name="Qiu H."/>
            <person name="Guo Y."/>
            <person name="Wan H."/>
            <person name="Zhang X."/>
            <person name="Scossa F."/>
            <person name="Alseekh S."/>
            <person name="Zhang Q."/>
            <person name="Wang P."/>
            <person name="Xu L."/>
            <person name="Schmidt M.H."/>
            <person name="Jia X."/>
            <person name="Li D."/>
            <person name="Zhu A."/>
            <person name="Guo F."/>
            <person name="Chen W."/>
            <person name="Ni D."/>
            <person name="Usadel B."/>
            <person name="Fernie A.R."/>
            <person name="Wen W."/>
        </authorList>
    </citation>
    <scope>NUCLEOTIDE SEQUENCE [LARGE SCALE GENOMIC DNA]</scope>
    <source>
        <strain evidence="3">cv. G240</strain>
    </source>
</reference>
<reference evidence="2 3" key="2">
    <citation type="submission" date="2020-07" db="EMBL/GenBank/DDBJ databases">
        <title>Genome assembly of wild tea tree DASZ reveals pedigree and selection history of tea varieties.</title>
        <authorList>
            <person name="Zhang W."/>
        </authorList>
    </citation>
    <scope>NUCLEOTIDE SEQUENCE [LARGE SCALE GENOMIC DNA]</scope>
    <source>
        <strain evidence="3">cv. G240</strain>
        <tissue evidence="2">Leaf</tissue>
    </source>
</reference>
<sequence>MIELTSIGIIYVCWRYMLSILIGFVFMAQKKIVTDIQRQVMAANGLDQLVGTQDFDMMVESVLECPQQRAET</sequence>
<comment type="caution">
    <text evidence="2">The sequence shown here is derived from an EMBL/GenBank/DDBJ whole genome shotgun (WGS) entry which is preliminary data.</text>
</comment>
<dbReference type="AlphaFoldDB" id="A0A7J7HDN5"/>
<keyword evidence="3" id="KW-1185">Reference proteome</keyword>
<gene>
    <name evidence="2" type="ORF">HYC85_011991</name>
</gene>
<name>A0A7J7HDN5_CAMSI</name>
<protein>
    <submittedName>
        <fullName evidence="2">Uncharacterized protein</fullName>
    </submittedName>
</protein>
<feature type="transmembrane region" description="Helical" evidence="1">
    <location>
        <begin position="6"/>
        <end position="28"/>
    </location>
</feature>